<dbReference type="Pfam" id="PF12796">
    <property type="entry name" value="Ank_2"/>
    <property type="match status" value="2"/>
</dbReference>
<evidence type="ECO:0000256" key="10">
    <source>
        <dbReference type="ARBA" id="ARBA00022843"/>
    </source>
</evidence>
<evidence type="ECO:0000256" key="2">
    <source>
        <dbReference type="ARBA" id="ARBA00004718"/>
    </source>
</evidence>
<evidence type="ECO:0000259" key="20">
    <source>
        <dbReference type="PROSITE" id="PS51466"/>
    </source>
</evidence>
<evidence type="ECO:0000313" key="21">
    <source>
        <dbReference type="EMBL" id="KAH1179618.1"/>
    </source>
</evidence>
<evidence type="ECO:0000256" key="16">
    <source>
        <dbReference type="SAM" id="Coils"/>
    </source>
</evidence>
<dbReference type="SUPFAM" id="SSF68906">
    <property type="entry name" value="SAP domain"/>
    <property type="match status" value="1"/>
</dbReference>
<dbReference type="InterPro" id="IPR036361">
    <property type="entry name" value="SAP_dom_sf"/>
</dbReference>
<dbReference type="Pfam" id="PF02891">
    <property type="entry name" value="zf-MIZ"/>
    <property type="match status" value="1"/>
</dbReference>
<dbReference type="Proteomes" id="UP000827986">
    <property type="component" value="Unassembled WGS sequence"/>
</dbReference>
<feature type="repeat" description="ANK" evidence="14">
    <location>
        <begin position="105"/>
        <end position="137"/>
    </location>
</feature>
<dbReference type="GO" id="GO:0016607">
    <property type="term" value="C:nuclear speck"/>
    <property type="evidence" value="ECO:0007669"/>
    <property type="project" value="UniProtKB-SubCell"/>
</dbReference>
<comment type="subcellular location">
    <subcellularLocation>
        <location evidence="1">Nucleus speckle</location>
    </subcellularLocation>
</comment>
<dbReference type="Gene3D" id="1.25.40.20">
    <property type="entry name" value="Ankyrin repeat-containing domain"/>
    <property type="match status" value="2"/>
</dbReference>
<dbReference type="GO" id="GO:0000785">
    <property type="term" value="C:chromatin"/>
    <property type="evidence" value="ECO:0007669"/>
    <property type="project" value="TreeGrafter"/>
</dbReference>
<feature type="repeat" description="ANK" evidence="14">
    <location>
        <begin position="11"/>
        <end position="38"/>
    </location>
</feature>
<feature type="compositionally biased region" description="Basic and acidic residues" evidence="17">
    <location>
        <begin position="653"/>
        <end position="663"/>
    </location>
</feature>
<comment type="similarity">
    <text evidence="3">Belongs to the PIAS family.</text>
</comment>
<dbReference type="EMBL" id="JAHDVG010000471">
    <property type="protein sequence ID" value="KAH1179618.1"/>
    <property type="molecule type" value="Genomic_DNA"/>
</dbReference>
<dbReference type="GO" id="GO:0016925">
    <property type="term" value="P:protein sumoylation"/>
    <property type="evidence" value="ECO:0007669"/>
    <property type="project" value="TreeGrafter"/>
</dbReference>
<feature type="region of interest" description="Disordered" evidence="17">
    <location>
        <begin position="338"/>
        <end position="371"/>
    </location>
</feature>
<accession>A0A9D3XHV5</accession>
<dbReference type="SMART" id="SM00513">
    <property type="entry name" value="SAP"/>
    <property type="match status" value="1"/>
</dbReference>
<dbReference type="PANTHER" id="PTHR10782:SF10">
    <property type="entry name" value="E3 SUMO-PROTEIN LIGASE PIAS3"/>
    <property type="match status" value="1"/>
</dbReference>
<dbReference type="GO" id="GO:0061665">
    <property type="term" value="F:SUMO ligase activity"/>
    <property type="evidence" value="ECO:0007669"/>
    <property type="project" value="TreeGrafter"/>
</dbReference>
<evidence type="ECO:0000256" key="5">
    <source>
        <dbReference type="ARBA" id="ARBA00022679"/>
    </source>
</evidence>
<feature type="repeat" description="ANK" evidence="14">
    <location>
        <begin position="138"/>
        <end position="170"/>
    </location>
</feature>
<evidence type="ECO:0000256" key="7">
    <source>
        <dbReference type="ARBA" id="ARBA00022771"/>
    </source>
</evidence>
<feature type="repeat" description="ANK" evidence="14">
    <location>
        <begin position="72"/>
        <end position="104"/>
    </location>
</feature>
<feature type="coiled-coil region" evidence="16">
    <location>
        <begin position="917"/>
        <end position="1042"/>
    </location>
</feature>
<keyword evidence="6" id="KW-0479">Metal-binding</keyword>
<evidence type="ECO:0000256" key="15">
    <source>
        <dbReference type="PROSITE-ProRule" id="PRU00452"/>
    </source>
</evidence>
<dbReference type="GO" id="GO:0008270">
    <property type="term" value="F:zinc ion binding"/>
    <property type="evidence" value="ECO:0007669"/>
    <property type="project" value="UniProtKB-KW"/>
</dbReference>
<dbReference type="FunFam" id="3.30.40.10:FF:000003">
    <property type="entry name" value="E3 SUMO-protein ligase PIAS2 isoform X1"/>
    <property type="match status" value="1"/>
</dbReference>
<keyword evidence="12" id="KW-0804">Transcription</keyword>
<evidence type="ECO:0000256" key="3">
    <source>
        <dbReference type="ARBA" id="ARBA00005383"/>
    </source>
</evidence>
<evidence type="ECO:0000256" key="4">
    <source>
        <dbReference type="ARBA" id="ARBA00022499"/>
    </source>
</evidence>
<feature type="compositionally biased region" description="Polar residues" evidence="17">
    <location>
        <begin position="206"/>
        <end position="215"/>
    </location>
</feature>
<feature type="compositionally biased region" description="Basic and acidic residues" evidence="17">
    <location>
        <begin position="454"/>
        <end position="463"/>
    </location>
</feature>
<dbReference type="FunFam" id="2.60.120.780:FF:000001">
    <property type="entry name" value="E3 SUMO-protein ligase PIAS2 isoform X1"/>
    <property type="match status" value="1"/>
</dbReference>
<dbReference type="CDD" id="cd16820">
    <property type="entry name" value="SP-RING_PIAS3"/>
    <property type="match status" value="1"/>
</dbReference>
<evidence type="ECO:0000313" key="22">
    <source>
        <dbReference type="Proteomes" id="UP000827986"/>
    </source>
</evidence>
<dbReference type="InterPro" id="IPR036770">
    <property type="entry name" value="Ankyrin_rpt-contain_sf"/>
</dbReference>
<name>A0A9D3XHV5_9SAUR</name>
<feature type="region of interest" description="Disordered" evidence="17">
    <location>
        <begin position="444"/>
        <end position="463"/>
    </location>
</feature>
<evidence type="ECO:0000256" key="13">
    <source>
        <dbReference type="ARBA" id="ARBA00023242"/>
    </source>
</evidence>
<feature type="compositionally biased region" description="Basic and acidic residues" evidence="17">
    <location>
        <begin position="616"/>
        <end position="626"/>
    </location>
</feature>
<dbReference type="Gene3D" id="1.10.720.30">
    <property type="entry name" value="SAP domain"/>
    <property type="match status" value="1"/>
</dbReference>
<evidence type="ECO:0000256" key="1">
    <source>
        <dbReference type="ARBA" id="ARBA00004324"/>
    </source>
</evidence>
<feature type="compositionally biased region" description="Basic and acidic residues" evidence="17">
    <location>
        <begin position="590"/>
        <end position="606"/>
    </location>
</feature>
<keyword evidence="8" id="KW-0833">Ubl conjugation pathway</keyword>
<dbReference type="SMART" id="SM00248">
    <property type="entry name" value="ANK"/>
    <property type="match status" value="5"/>
</dbReference>
<evidence type="ECO:0000256" key="12">
    <source>
        <dbReference type="ARBA" id="ARBA00023163"/>
    </source>
</evidence>
<evidence type="ECO:0000256" key="9">
    <source>
        <dbReference type="ARBA" id="ARBA00022833"/>
    </source>
</evidence>
<keyword evidence="9" id="KW-0862">Zinc</keyword>
<comment type="caution">
    <text evidence="21">The sequence shown here is derived from an EMBL/GenBank/DDBJ whole genome shotgun (WGS) entry which is preliminary data.</text>
</comment>
<feature type="repeat" description="ANK" evidence="14">
    <location>
        <begin position="39"/>
        <end position="71"/>
    </location>
</feature>
<dbReference type="PANTHER" id="PTHR10782">
    <property type="entry name" value="ZINC FINGER MIZ DOMAIN-CONTAINING PROTEIN"/>
    <property type="match status" value="1"/>
</dbReference>
<evidence type="ECO:0000256" key="6">
    <source>
        <dbReference type="ARBA" id="ARBA00022723"/>
    </source>
</evidence>
<comment type="pathway">
    <text evidence="2">Protein modification; protein sumoylation.</text>
</comment>
<dbReference type="InterPro" id="IPR004181">
    <property type="entry name" value="Znf_MIZ"/>
</dbReference>
<dbReference type="InterPro" id="IPR038654">
    <property type="entry name" value="PINIT_sf"/>
</dbReference>
<evidence type="ECO:0000256" key="14">
    <source>
        <dbReference type="PROSITE-ProRule" id="PRU00023"/>
    </source>
</evidence>
<dbReference type="GO" id="GO:0006357">
    <property type="term" value="P:regulation of transcription by RNA polymerase II"/>
    <property type="evidence" value="ECO:0007669"/>
    <property type="project" value="TreeGrafter"/>
</dbReference>
<dbReference type="PROSITE" id="PS50088">
    <property type="entry name" value="ANK_REPEAT"/>
    <property type="match status" value="5"/>
</dbReference>
<dbReference type="InterPro" id="IPR013083">
    <property type="entry name" value="Znf_RING/FYVE/PHD"/>
</dbReference>
<dbReference type="PROSITE" id="PS50800">
    <property type="entry name" value="SAP"/>
    <property type="match status" value="1"/>
</dbReference>
<organism evidence="21 22">
    <name type="scientific">Mauremys mutica</name>
    <name type="common">yellowpond turtle</name>
    <dbReference type="NCBI Taxonomy" id="74926"/>
    <lineage>
        <taxon>Eukaryota</taxon>
        <taxon>Metazoa</taxon>
        <taxon>Chordata</taxon>
        <taxon>Craniata</taxon>
        <taxon>Vertebrata</taxon>
        <taxon>Euteleostomi</taxon>
        <taxon>Archelosauria</taxon>
        <taxon>Testudinata</taxon>
        <taxon>Testudines</taxon>
        <taxon>Cryptodira</taxon>
        <taxon>Durocryptodira</taxon>
        <taxon>Testudinoidea</taxon>
        <taxon>Geoemydidae</taxon>
        <taxon>Geoemydinae</taxon>
        <taxon>Mauremys</taxon>
    </lineage>
</organism>
<feature type="coiled-coil region" evidence="16">
    <location>
        <begin position="246"/>
        <end position="273"/>
    </location>
</feature>
<evidence type="ECO:0000256" key="8">
    <source>
        <dbReference type="ARBA" id="ARBA00022786"/>
    </source>
</evidence>
<gene>
    <name evidence="21" type="ORF">KIL84_005668</name>
</gene>
<feature type="coiled-coil region" evidence="16">
    <location>
        <begin position="410"/>
        <end position="444"/>
    </location>
</feature>
<dbReference type="PROSITE" id="PS51466">
    <property type="entry name" value="PINIT"/>
    <property type="match status" value="1"/>
</dbReference>
<protein>
    <recommendedName>
        <fullName evidence="23">E3 SUMO-protein ligase PIAS3</fullName>
    </recommendedName>
</protein>
<dbReference type="SUPFAM" id="SSF48403">
    <property type="entry name" value="Ankyrin repeat"/>
    <property type="match status" value="1"/>
</dbReference>
<keyword evidence="4" id="KW-1017">Isopeptide bond</keyword>
<dbReference type="FunFam" id="1.10.720.30:FF:000001">
    <property type="entry name" value="E3 SUMO-protein ligase PIAS2 isoform 1"/>
    <property type="match status" value="1"/>
</dbReference>
<evidence type="ECO:0000256" key="17">
    <source>
        <dbReference type="SAM" id="MobiDB-lite"/>
    </source>
</evidence>
<keyword evidence="13" id="KW-0539">Nucleus</keyword>
<dbReference type="PROSITE" id="PS50297">
    <property type="entry name" value="ANK_REP_REGION"/>
    <property type="match status" value="2"/>
</dbReference>
<keyword evidence="7 15" id="KW-0863">Zinc-finger</keyword>
<evidence type="ECO:0000259" key="18">
    <source>
        <dbReference type="PROSITE" id="PS50800"/>
    </source>
</evidence>
<keyword evidence="22" id="KW-1185">Reference proteome</keyword>
<dbReference type="Gene3D" id="2.60.120.780">
    <property type="entry name" value="PINIT domain"/>
    <property type="match status" value="1"/>
</dbReference>
<dbReference type="PROSITE" id="PS51044">
    <property type="entry name" value="ZF_SP_RING"/>
    <property type="match status" value="1"/>
</dbReference>
<feature type="domain" description="SP-RING-type" evidence="19">
    <location>
        <begin position="1380"/>
        <end position="1461"/>
    </location>
</feature>
<evidence type="ECO:0000259" key="19">
    <source>
        <dbReference type="PROSITE" id="PS51044"/>
    </source>
</evidence>
<evidence type="ECO:0008006" key="23">
    <source>
        <dbReference type="Google" id="ProtNLM"/>
    </source>
</evidence>
<feature type="domain" description="PINIT" evidence="20">
    <location>
        <begin position="1183"/>
        <end position="1348"/>
    </location>
</feature>
<dbReference type="Pfam" id="PF14324">
    <property type="entry name" value="PINIT"/>
    <property type="match status" value="1"/>
</dbReference>
<feature type="domain" description="SAP" evidence="18">
    <location>
        <begin position="1062"/>
        <end position="1096"/>
    </location>
</feature>
<sequence>MSPGSPPLCRFHLAASKGLTECLTILLSHGAEVNEKNDDGSTALHLATIACQPQCVKVLLQHGANEDCVDGENRTPLHWAASSGCASSVLLLCDQEAFLDVTDNNGRTPLMIAAMGNHPAICCQLLQRGASGDLTDKDQKTALILACESCSVESAELLLRSGVDLSLADRTGHDALHYALQSQSRPLRRLLRSALKKRKRREHGPSRQTGATAQVTAEPPEHSISSTTLQSEGGGDTDGDEEDLDAEEWRCRYEDEQTKVLQLEEQLVMKAKECDALAEGCKVMKERIWEQVQEISQLLPERADEGRRVLSRRYSRDTTEEDYYLNLLAEQVQELKKRQQEAGRGGSQNVAVKEERIQWPGEEEEEEKRHHQEELMRLQAEVATALEGKESATKRVVEIEGHLENMRAVIAVYEAKKRAHGEALEQLQARVAELDGDNQRLRGLLGKQQGESQKAGRQEVDQRRPRAALCAELGQFLSWMREAAARAQEEKAAVLAENEALKREVEEALGGKFHLESVPSEAIRKSMASWEKMVMGLERALAKMDEANSSLLEKARPLQEAISIPQSKQESGVLINGMVASQLQELRNGLEQHEEESNVFRDEAESPLRQPQSLEELEKGRMEKNQLQDGPHGQLRPRLRNDSVETKGQARRRSSDLEKEVSDLRQNNGSLMNELAQLGQEREKLQDELQHLWQHQKEGSPQGEAQGLVEELRQRVATLSRELSAEKEETKKLRLRLETQKREMVVLRDSFLKQMMGEANSVGSQSLSTCILEELHWKLDNLVKKHNEALQLVSEIEEESQVLGGDQAPAVQCEAIDASVEGEKSPQSHSVQALGQEASETLEIVGGELVLEPWRWVNELERDLWELKEELEAAQATLGGESHDVTKLKQMLDRLPVKVAELCSEEEETLRMHEKAWSSLALQTQALEEELRALQEKHEEVRGKSAQREEALVAEKHKNKDLLAKMAEQEKEAGELRGKLEQLERTIQKLNKKVEELSRTCQDKEGKIKKLLKETEKLSAEILALRSESARLQLQLEVKEKNHQEIVTIYRTHLLNAAQHMVMSFRVSELQVLLGFAGRNKSGRKHELLTKALQLLKSGCSPAVQMKIKELYRRRFPRKILTPSDLSMLHIQTGQLPSATALTQGSTVCHLPYDNSSAASAVPTAMLPPVPMLGPKHETDVQHLSPPIHPVHPDVKMKRLPFYDVYDELIKPTTLASTNSQRFEEAHFTFALTPQQVQQILTSRDILPGAKCDYTVQVQLRFCLCETSCPQEDYFPPNLFVKVNGKLCPLPGYLPPTKNGVEPKRPSRPINITPLVRLSATVPNTIIVNWSSEFGRNYSLSVYLVKQLTSVTLLQKLRAKGIRNPDHSRALIKEKLTADPDSEIATTSLRVSLMCPLGKMRLIVPCRAITCTHLQCFDAALYLQMNEKKPTWTCPVCDKKAPYDSLIIDGLFMEILNSCTDCDEIQFMEDGSWCPMKPKKENQEVCPTSAYNGIEASSLYAVGSDGKHSLESKKKVEVIDLTLDSSSDEEEPPIKKQCPVSTVAIPSAVGPKGVLNVDHQPSSVLRSPPMAAIGSDYLSSLPIPEYHPSYQVPSEIQGLDLFTFLQSENQHLYSSLCLATPGSGRGSGAELKMYHVPASESRQTCSAVC</sequence>
<dbReference type="InterPro" id="IPR023321">
    <property type="entry name" value="PINIT"/>
</dbReference>
<feature type="compositionally biased region" description="Acidic residues" evidence="17">
    <location>
        <begin position="235"/>
        <end position="244"/>
    </location>
</feature>
<keyword evidence="11" id="KW-0805">Transcription regulation</keyword>
<feature type="region of interest" description="Disordered" evidence="17">
    <location>
        <begin position="590"/>
        <end position="669"/>
    </location>
</feature>
<dbReference type="InterPro" id="IPR003034">
    <property type="entry name" value="SAP_dom"/>
</dbReference>
<dbReference type="GO" id="GO:0003712">
    <property type="term" value="F:transcription coregulator activity"/>
    <property type="evidence" value="ECO:0007669"/>
    <property type="project" value="TreeGrafter"/>
</dbReference>
<dbReference type="InterPro" id="IPR002110">
    <property type="entry name" value="Ankyrin_rpt"/>
</dbReference>
<feature type="region of interest" description="Disordered" evidence="17">
    <location>
        <begin position="196"/>
        <end position="244"/>
    </location>
</feature>
<evidence type="ECO:0000256" key="11">
    <source>
        <dbReference type="ARBA" id="ARBA00023015"/>
    </source>
</evidence>
<keyword evidence="14" id="KW-0040">ANK repeat</keyword>
<keyword evidence="10" id="KW-0832">Ubl conjugation</keyword>
<dbReference type="Gene3D" id="3.30.40.10">
    <property type="entry name" value="Zinc/RING finger domain, C3HC4 (zinc finger)"/>
    <property type="match status" value="1"/>
</dbReference>
<proteinExistence type="inferred from homology"/>
<keyword evidence="16" id="KW-0175">Coiled coil</keyword>
<reference evidence="21" key="1">
    <citation type="submission" date="2021-09" db="EMBL/GenBank/DDBJ databases">
        <title>The genome of Mauremys mutica provides insights into the evolution of semi-aquatic lifestyle.</title>
        <authorList>
            <person name="Gong S."/>
            <person name="Gao Y."/>
        </authorList>
    </citation>
    <scope>NUCLEOTIDE SEQUENCE</scope>
    <source>
        <strain evidence="21">MM-2020</strain>
        <tissue evidence="21">Muscle</tissue>
    </source>
</reference>
<keyword evidence="5" id="KW-0808">Transferase</keyword>